<evidence type="ECO:0000313" key="1">
    <source>
        <dbReference type="EMBL" id="KAK2642356.1"/>
    </source>
</evidence>
<organism evidence="1 2">
    <name type="scientific">Dipteronia dyeriana</name>
    <dbReference type="NCBI Taxonomy" id="168575"/>
    <lineage>
        <taxon>Eukaryota</taxon>
        <taxon>Viridiplantae</taxon>
        <taxon>Streptophyta</taxon>
        <taxon>Embryophyta</taxon>
        <taxon>Tracheophyta</taxon>
        <taxon>Spermatophyta</taxon>
        <taxon>Magnoliopsida</taxon>
        <taxon>eudicotyledons</taxon>
        <taxon>Gunneridae</taxon>
        <taxon>Pentapetalae</taxon>
        <taxon>rosids</taxon>
        <taxon>malvids</taxon>
        <taxon>Sapindales</taxon>
        <taxon>Sapindaceae</taxon>
        <taxon>Hippocastanoideae</taxon>
        <taxon>Acereae</taxon>
        <taxon>Dipteronia</taxon>
    </lineage>
</organism>
<comment type="caution">
    <text evidence="1">The sequence shown here is derived from an EMBL/GenBank/DDBJ whole genome shotgun (WGS) entry which is preliminary data.</text>
</comment>
<proteinExistence type="predicted"/>
<dbReference type="EMBL" id="JANJYI010000007">
    <property type="protein sequence ID" value="KAK2642356.1"/>
    <property type="molecule type" value="Genomic_DNA"/>
</dbReference>
<name>A0AAD9TUD3_9ROSI</name>
<dbReference type="AlphaFoldDB" id="A0AAD9TUD3"/>
<reference evidence="1" key="1">
    <citation type="journal article" date="2023" name="Plant J.">
        <title>Genome sequences and population genomics provide insights into the demographic history, inbreeding, and mutation load of two 'living fossil' tree species of Dipteronia.</title>
        <authorList>
            <person name="Feng Y."/>
            <person name="Comes H.P."/>
            <person name="Chen J."/>
            <person name="Zhu S."/>
            <person name="Lu R."/>
            <person name="Zhang X."/>
            <person name="Li P."/>
            <person name="Qiu J."/>
            <person name="Olsen K.M."/>
            <person name="Qiu Y."/>
        </authorList>
    </citation>
    <scope>NUCLEOTIDE SEQUENCE</scope>
    <source>
        <strain evidence="1">KIB01</strain>
    </source>
</reference>
<gene>
    <name evidence="1" type="ORF">Ddye_024119</name>
</gene>
<accession>A0AAD9TUD3</accession>
<protein>
    <submittedName>
        <fullName evidence="1">Uncharacterized protein</fullName>
    </submittedName>
</protein>
<keyword evidence="2" id="KW-1185">Reference proteome</keyword>
<dbReference type="Proteomes" id="UP001280121">
    <property type="component" value="Unassembled WGS sequence"/>
</dbReference>
<sequence length="190" mass="21240">MAPNHAHLQVSLPPPLIYRQSKHPKQPPIQIIVFRCARTDKSIADYMQGIKNILDNLELIGYPVDDDATNSTTNSLITKPTFNVMRRKEVVWQLRHSLIKKLLTGKGINNKETLLTIWGTNTLAIPAVITTTNPSLAISQTVVVGTLRTMETNFGPIHSHSSPPKINGAHPRLITILHQYSNYVTRIPPM</sequence>
<evidence type="ECO:0000313" key="2">
    <source>
        <dbReference type="Proteomes" id="UP001280121"/>
    </source>
</evidence>